<protein>
    <recommendedName>
        <fullName evidence="2">Anti-sigma factor antagonist</fullName>
    </recommendedName>
</protein>
<comment type="caution">
    <text evidence="4">The sequence shown here is derived from an EMBL/GenBank/DDBJ whole genome shotgun (WGS) entry which is preliminary data.</text>
</comment>
<dbReference type="Pfam" id="PF01740">
    <property type="entry name" value="STAS"/>
    <property type="match status" value="1"/>
</dbReference>
<evidence type="ECO:0000313" key="5">
    <source>
        <dbReference type="Proteomes" id="UP000245697"/>
    </source>
</evidence>
<dbReference type="AlphaFoldDB" id="A0A316EGS9"/>
<gene>
    <name evidence="4" type="ORF">BC793_14039</name>
</gene>
<dbReference type="OrthoDB" id="3297400at2"/>
<dbReference type="CDD" id="cd07043">
    <property type="entry name" value="STAS_anti-anti-sigma_factors"/>
    <property type="match status" value="1"/>
</dbReference>
<dbReference type="Gene3D" id="3.30.750.24">
    <property type="entry name" value="STAS domain"/>
    <property type="match status" value="1"/>
</dbReference>
<dbReference type="InterPro" id="IPR003658">
    <property type="entry name" value="Anti-sigma_ant"/>
</dbReference>
<reference evidence="4 5" key="1">
    <citation type="submission" date="2018-05" db="EMBL/GenBank/DDBJ databases">
        <title>Genomic Encyclopedia of Archaeal and Bacterial Type Strains, Phase II (KMG-II): from individual species to whole genera.</title>
        <authorList>
            <person name="Goeker M."/>
        </authorList>
    </citation>
    <scope>NUCLEOTIDE SEQUENCE [LARGE SCALE GENOMIC DNA]</scope>
    <source>
        <strain evidence="4 5">DSM 45184</strain>
    </source>
</reference>
<dbReference type="PANTHER" id="PTHR33495">
    <property type="entry name" value="ANTI-SIGMA FACTOR ANTAGONIST TM_1081-RELATED-RELATED"/>
    <property type="match status" value="1"/>
</dbReference>
<dbReference type="Proteomes" id="UP000245697">
    <property type="component" value="Unassembled WGS sequence"/>
</dbReference>
<evidence type="ECO:0000256" key="1">
    <source>
        <dbReference type="ARBA" id="ARBA00009013"/>
    </source>
</evidence>
<proteinExistence type="inferred from homology"/>
<evidence type="ECO:0000259" key="3">
    <source>
        <dbReference type="PROSITE" id="PS50801"/>
    </source>
</evidence>
<sequence length="117" mass="12527">MAFDCTIERDGDTVVLAPEGELDLENAGLLRQVVQQVIDRRDCTRLDLEMSAVTFLDSSGLGMLVAAQRAAAANGITLRLHAPGPVVRIVLEVTDLYDRLVGEPGTEPVQPGGATRQ</sequence>
<evidence type="ECO:0000313" key="4">
    <source>
        <dbReference type="EMBL" id="PWK30185.1"/>
    </source>
</evidence>
<feature type="domain" description="STAS" evidence="3">
    <location>
        <begin position="3"/>
        <end position="102"/>
    </location>
</feature>
<evidence type="ECO:0000256" key="2">
    <source>
        <dbReference type="RuleBase" id="RU003749"/>
    </source>
</evidence>
<dbReference type="InterPro" id="IPR036513">
    <property type="entry name" value="STAS_dom_sf"/>
</dbReference>
<dbReference type="EMBL" id="QGGR01000040">
    <property type="protein sequence ID" value="PWK30185.1"/>
    <property type="molecule type" value="Genomic_DNA"/>
</dbReference>
<dbReference type="PROSITE" id="PS50801">
    <property type="entry name" value="STAS"/>
    <property type="match status" value="1"/>
</dbReference>
<dbReference type="SUPFAM" id="SSF52091">
    <property type="entry name" value="SpoIIaa-like"/>
    <property type="match status" value="1"/>
</dbReference>
<dbReference type="RefSeq" id="WP_109602695.1">
    <property type="nucleotide sequence ID" value="NZ_BONA01000100.1"/>
</dbReference>
<dbReference type="GO" id="GO:0043856">
    <property type="term" value="F:anti-sigma factor antagonist activity"/>
    <property type="evidence" value="ECO:0007669"/>
    <property type="project" value="InterPro"/>
</dbReference>
<dbReference type="PANTHER" id="PTHR33495:SF2">
    <property type="entry name" value="ANTI-SIGMA FACTOR ANTAGONIST TM_1081-RELATED"/>
    <property type="match status" value="1"/>
</dbReference>
<keyword evidence="5" id="KW-1185">Reference proteome</keyword>
<comment type="similarity">
    <text evidence="1 2">Belongs to the anti-sigma-factor antagonist family.</text>
</comment>
<name>A0A316EGS9_9ACTN</name>
<accession>A0A316EGS9</accession>
<dbReference type="InterPro" id="IPR002645">
    <property type="entry name" value="STAS_dom"/>
</dbReference>
<organism evidence="4 5">
    <name type="scientific">Actinoplanes xinjiangensis</name>
    <dbReference type="NCBI Taxonomy" id="512350"/>
    <lineage>
        <taxon>Bacteria</taxon>
        <taxon>Bacillati</taxon>
        <taxon>Actinomycetota</taxon>
        <taxon>Actinomycetes</taxon>
        <taxon>Micromonosporales</taxon>
        <taxon>Micromonosporaceae</taxon>
        <taxon>Actinoplanes</taxon>
    </lineage>
</organism>
<dbReference type="NCBIfam" id="TIGR00377">
    <property type="entry name" value="ant_ant_sig"/>
    <property type="match status" value="1"/>
</dbReference>